<feature type="signal peptide" evidence="1">
    <location>
        <begin position="1"/>
        <end position="27"/>
    </location>
</feature>
<accession>A0AAD0U0U6</accession>
<keyword evidence="1" id="KW-0732">Signal</keyword>
<evidence type="ECO:0000256" key="1">
    <source>
        <dbReference type="SAM" id="SignalP"/>
    </source>
</evidence>
<dbReference type="PANTHER" id="PTHR35535:SF1">
    <property type="entry name" value="HEAT SHOCK PROTEIN HSLJ"/>
    <property type="match status" value="1"/>
</dbReference>
<proteinExistence type="predicted"/>
<feature type="chain" id="PRO_5042035657" evidence="1">
    <location>
        <begin position="28"/>
        <end position="271"/>
    </location>
</feature>
<dbReference type="PROSITE" id="PS51257">
    <property type="entry name" value="PROKAR_LIPOPROTEIN"/>
    <property type="match status" value="1"/>
</dbReference>
<gene>
    <name evidence="3" type="ORF">D9T18_14590</name>
</gene>
<evidence type="ECO:0000313" key="3">
    <source>
        <dbReference type="EMBL" id="AYM87832.1"/>
    </source>
</evidence>
<feature type="domain" description="DUF306" evidence="2">
    <location>
        <begin position="160"/>
        <end position="265"/>
    </location>
</feature>
<dbReference type="Gene3D" id="2.40.128.270">
    <property type="match status" value="1"/>
</dbReference>
<dbReference type="InterPro" id="IPR039366">
    <property type="entry name" value="Pilotin"/>
</dbReference>
<organism evidence="3 4">
    <name type="scientific">Pseudoalteromonas agarivorans</name>
    <dbReference type="NCBI Taxonomy" id="176102"/>
    <lineage>
        <taxon>Bacteria</taxon>
        <taxon>Pseudomonadati</taxon>
        <taxon>Pseudomonadota</taxon>
        <taxon>Gammaproteobacteria</taxon>
        <taxon>Alteromonadales</taxon>
        <taxon>Pseudoalteromonadaceae</taxon>
        <taxon>Pseudoalteromonas</taxon>
    </lineage>
</organism>
<dbReference type="InterPro" id="IPR053147">
    <property type="entry name" value="Hsp_HslJ-like"/>
</dbReference>
<name>A0AAD0U0U6_9GAMM</name>
<dbReference type="AlphaFoldDB" id="A0AAD0U0U6"/>
<reference evidence="3 4" key="1">
    <citation type="submission" date="2018-10" db="EMBL/GenBank/DDBJ databases">
        <title>Complete Genome Sequence and Transcriptomic Profiles of a Marine Bacterium, Pseudoalteromonas agarivorans Hao 2018.</title>
        <authorList>
            <person name="Hao L."/>
        </authorList>
    </citation>
    <scope>NUCLEOTIDE SEQUENCE [LARGE SCALE GENOMIC DNA]</scope>
    <source>
        <strain evidence="3 4">Hao 2018</strain>
    </source>
</reference>
<dbReference type="Proteomes" id="UP000279995">
    <property type="component" value="Chromosome I"/>
</dbReference>
<dbReference type="InterPro" id="IPR038670">
    <property type="entry name" value="HslJ-like_sf"/>
</dbReference>
<sequence>MAKQQFRFQKRTFTGLGLLALSALTLAGCEKPANESQSTVQEKSVMGLTTQVSYKDRSMPRPGSQLIVTLSDVSKADVKAEIITQQVIDINKAPPYTVELAYDDNNIVDKHRYNLTARIINKDKVLYTSTMQYDPFKNANSGILHEIKLEKAASPQSDVTLANTYWKAVTINAQTVSVRTKEPFIQFDKDNRVNGFLGCNNVSGSYSTEQHSISFSQLASTKKMCSQSMEQEAAMLNMLNNTQKWAIEGESLELKDSSGNTLATFNAVYFN</sequence>
<evidence type="ECO:0000313" key="4">
    <source>
        <dbReference type="Proteomes" id="UP000279995"/>
    </source>
</evidence>
<protein>
    <submittedName>
        <fullName evidence="3">META domain-containing protein</fullName>
    </submittedName>
</protein>
<dbReference type="Pfam" id="PF03724">
    <property type="entry name" value="META"/>
    <property type="match status" value="1"/>
</dbReference>
<dbReference type="InterPro" id="IPR005184">
    <property type="entry name" value="DUF306_Meta_HslJ"/>
</dbReference>
<evidence type="ECO:0000259" key="2">
    <source>
        <dbReference type="Pfam" id="PF03724"/>
    </source>
</evidence>
<dbReference type="EMBL" id="CP033065">
    <property type="protein sequence ID" value="AYM87832.1"/>
    <property type="molecule type" value="Genomic_DNA"/>
</dbReference>
<dbReference type="PANTHER" id="PTHR35535">
    <property type="entry name" value="HEAT SHOCK PROTEIN HSLJ"/>
    <property type="match status" value="1"/>
</dbReference>
<dbReference type="RefSeq" id="WP_121638055.1">
    <property type="nucleotide sequence ID" value="NZ_CP033065.1"/>
</dbReference>
<dbReference type="Pfam" id="PF09619">
    <property type="entry name" value="YscW"/>
    <property type="match status" value="1"/>
</dbReference>